<keyword evidence="5" id="KW-0812">Transmembrane</keyword>
<keyword evidence="4" id="KW-0012">Acyltransferase</keyword>
<dbReference type="CDD" id="cd03357">
    <property type="entry name" value="LbH_MAT_GAT"/>
    <property type="match status" value="1"/>
</dbReference>
<dbReference type="Gene3D" id="1.20.1250.20">
    <property type="entry name" value="MFS general substrate transporter like domains"/>
    <property type="match status" value="2"/>
</dbReference>
<evidence type="ECO:0000256" key="5">
    <source>
        <dbReference type="SAM" id="Phobius"/>
    </source>
</evidence>
<feature type="transmembrane region" description="Helical" evidence="5">
    <location>
        <begin position="50"/>
        <end position="68"/>
    </location>
</feature>
<keyword evidence="3" id="KW-0677">Repeat</keyword>
<gene>
    <name evidence="7" type="ORF">B0I29_122123</name>
</gene>
<feature type="transmembrane region" description="Helical" evidence="5">
    <location>
        <begin position="339"/>
        <end position="360"/>
    </location>
</feature>
<feature type="domain" description="Maltose/galactoside acetyltransferase" evidence="6">
    <location>
        <begin position="373"/>
        <end position="426"/>
    </location>
</feature>
<dbReference type="Proteomes" id="UP000249341">
    <property type="component" value="Unassembled WGS sequence"/>
</dbReference>
<evidence type="ECO:0000256" key="3">
    <source>
        <dbReference type="ARBA" id="ARBA00022737"/>
    </source>
</evidence>
<keyword evidence="8" id="KW-1185">Reference proteome</keyword>
<dbReference type="GO" id="GO:0008870">
    <property type="term" value="F:galactoside O-acetyltransferase activity"/>
    <property type="evidence" value="ECO:0007669"/>
    <property type="project" value="TreeGrafter"/>
</dbReference>
<dbReference type="OrthoDB" id="2643438at2"/>
<dbReference type="InterPro" id="IPR011701">
    <property type="entry name" value="MFS"/>
</dbReference>
<dbReference type="Pfam" id="PF12464">
    <property type="entry name" value="Mac"/>
    <property type="match status" value="1"/>
</dbReference>
<comment type="caution">
    <text evidence="7">The sequence shown here is derived from an EMBL/GenBank/DDBJ whole genome shotgun (WGS) entry which is preliminary data.</text>
</comment>
<feature type="transmembrane region" description="Helical" evidence="5">
    <location>
        <begin position="280"/>
        <end position="299"/>
    </location>
</feature>
<dbReference type="InterPro" id="IPR011004">
    <property type="entry name" value="Trimer_LpxA-like_sf"/>
</dbReference>
<name>A0A327Z0I4_9ACTN</name>
<dbReference type="PANTHER" id="PTHR43017">
    <property type="entry name" value="GALACTOSIDE O-ACETYLTRANSFERASE"/>
    <property type="match status" value="1"/>
</dbReference>
<organism evidence="7 8">
    <name type="scientific">Actinoplanes lutulentus</name>
    <dbReference type="NCBI Taxonomy" id="1287878"/>
    <lineage>
        <taxon>Bacteria</taxon>
        <taxon>Bacillati</taxon>
        <taxon>Actinomycetota</taxon>
        <taxon>Actinomycetes</taxon>
        <taxon>Micromonosporales</taxon>
        <taxon>Micromonosporaceae</taxon>
        <taxon>Actinoplanes</taxon>
    </lineage>
</organism>
<feature type="transmembrane region" description="Helical" evidence="5">
    <location>
        <begin position="311"/>
        <end position="333"/>
    </location>
</feature>
<evidence type="ECO:0000259" key="6">
    <source>
        <dbReference type="SMART" id="SM01266"/>
    </source>
</evidence>
<protein>
    <submittedName>
        <fullName evidence="7">Acetyltransferase-like isoleucine patch superfamily enzyme</fullName>
    </submittedName>
</protein>
<dbReference type="RefSeq" id="WP_111653835.1">
    <property type="nucleotide sequence ID" value="NZ_JACHWI010000008.1"/>
</dbReference>
<sequence>MSGLAVFWTVHGASGSFGRAGAATGAFALADAVVGPQIGRLVDRWGQRRVVPVTTAVFVVAVIALLNAGPLTNIGIFADIGLLLDIGLPGLVGAALPPVGALSAARWRVAVDDMRAALSIDGALNDAVFLAGPVLVTTLGAGVTPWSGLALAATLVAAGMLGLLTATATEPPPGGSAQGVLVDRRLLNRRFLSLFAANLAMGFFFGGIGVAITGFAFAHGSGAFAGLITAVAGAASLVAGLGYGSLHGRPLPTMRAASIVITVGCGLLALTPGLPAMFAGYALVGGCVALVLIPGAILLQEATASEVYTQAMTWMNSASAIGIAVSAPLIGYVVQHHGWPAGFVALAVLTATLPLTLLTYRVESMDSPEEDVLDRIRQGLLYTESEAAFQNPRRRADLVFEYNITRPGDEEQRRSLLERILGSVGARTVLLSPFHAGFGSNVHIGDDFFGNVNLTFVDDVEIRIGDGVMIAPGVTLTTTGHPIHPDLRVDFRRFSEPIVIEDKVWIGSNVVVLPGVRIGYGSVIGAGSVVSRDIPPMSVAVGVPCRVVRSITEEDLKNGTS</sequence>
<evidence type="ECO:0000256" key="4">
    <source>
        <dbReference type="ARBA" id="ARBA00023315"/>
    </source>
</evidence>
<comment type="similarity">
    <text evidence="1">Belongs to the transferase hexapeptide repeat family.</text>
</comment>
<dbReference type="InterPro" id="IPR039369">
    <property type="entry name" value="LacA-like"/>
</dbReference>
<dbReference type="PANTHER" id="PTHR43017:SF1">
    <property type="entry name" value="ACETYLTRANSFERASE YJL218W-RELATED"/>
    <property type="match status" value="1"/>
</dbReference>
<dbReference type="Gene3D" id="2.160.10.10">
    <property type="entry name" value="Hexapeptide repeat proteins"/>
    <property type="match status" value="1"/>
</dbReference>
<proteinExistence type="inferred from homology"/>
<dbReference type="FunFam" id="2.160.10.10:FF:000025">
    <property type="entry name" value="Hexapeptide-repeat containing-acetyltransferase"/>
    <property type="match status" value="1"/>
</dbReference>
<dbReference type="InterPro" id="IPR024688">
    <property type="entry name" value="Mac_dom"/>
</dbReference>
<evidence type="ECO:0000313" key="7">
    <source>
        <dbReference type="EMBL" id="RAK27740.1"/>
    </source>
</evidence>
<feature type="transmembrane region" description="Helical" evidence="5">
    <location>
        <begin position="123"/>
        <end position="143"/>
    </location>
</feature>
<evidence type="ECO:0000256" key="2">
    <source>
        <dbReference type="ARBA" id="ARBA00022679"/>
    </source>
</evidence>
<dbReference type="InterPro" id="IPR018357">
    <property type="entry name" value="Hexapep_transf_CS"/>
</dbReference>
<feature type="transmembrane region" description="Helical" evidence="5">
    <location>
        <begin position="80"/>
        <end position="102"/>
    </location>
</feature>
<keyword evidence="2 7" id="KW-0808">Transferase</keyword>
<evidence type="ECO:0000256" key="1">
    <source>
        <dbReference type="ARBA" id="ARBA00007274"/>
    </source>
</evidence>
<feature type="transmembrane region" description="Helical" evidence="5">
    <location>
        <begin position="256"/>
        <end position="274"/>
    </location>
</feature>
<evidence type="ECO:0000313" key="8">
    <source>
        <dbReference type="Proteomes" id="UP000249341"/>
    </source>
</evidence>
<keyword evidence="5" id="KW-1133">Transmembrane helix</keyword>
<feature type="transmembrane region" description="Helical" evidence="5">
    <location>
        <begin position="223"/>
        <end position="244"/>
    </location>
</feature>
<dbReference type="AlphaFoldDB" id="A0A327Z0I4"/>
<dbReference type="SUPFAM" id="SSF51161">
    <property type="entry name" value="Trimeric LpxA-like enzymes"/>
    <property type="match status" value="1"/>
</dbReference>
<dbReference type="Pfam" id="PF00132">
    <property type="entry name" value="Hexapep"/>
    <property type="match status" value="1"/>
</dbReference>
<accession>A0A327Z0I4</accession>
<dbReference type="SUPFAM" id="SSF103473">
    <property type="entry name" value="MFS general substrate transporter"/>
    <property type="match status" value="1"/>
</dbReference>
<dbReference type="InterPro" id="IPR036259">
    <property type="entry name" value="MFS_trans_sf"/>
</dbReference>
<dbReference type="PROSITE" id="PS00101">
    <property type="entry name" value="HEXAPEP_TRANSFERASES"/>
    <property type="match status" value="1"/>
</dbReference>
<dbReference type="SMART" id="SM01266">
    <property type="entry name" value="Mac"/>
    <property type="match status" value="1"/>
</dbReference>
<reference evidence="7 8" key="1">
    <citation type="submission" date="2018-06" db="EMBL/GenBank/DDBJ databases">
        <title>Genomic Encyclopedia of Type Strains, Phase III (KMG-III): the genomes of soil and plant-associated and newly described type strains.</title>
        <authorList>
            <person name="Whitman W."/>
        </authorList>
    </citation>
    <scope>NUCLEOTIDE SEQUENCE [LARGE SCALE GENOMIC DNA]</scope>
    <source>
        <strain evidence="7 8">CGMCC 4.7090</strain>
    </source>
</reference>
<feature type="transmembrane region" description="Helical" evidence="5">
    <location>
        <begin position="191"/>
        <end position="217"/>
    </location>
</feature>
<feature type="transmembrane region" description="Helical" evidence="5">
    <location>
        <begin position="149"/>
        <end position="170"/>
    </location>
</feature>
<dbReference type="GO" id="GO:0022857">
    <property type="term" value="F:transmembrane transporter activity"/>
    <property type="evidence" value="ECO:0007669"/>
    <property type="project" value="InterPro"/>
</dbReference>
<dbReference type="EMBL" id="QLMJ01000022">
    <property type="protein sequence ID" value="RAK27740.1"/>
    <property type="molecule type" value="Genomic_DNA"/>
</dbReference>
<dbReference type="Pfam" id="PF07690">
    <property type="entry name" value="MFS_1"/>
    <property type="match status" value="1"/>
</dbReference>
<dbReference type="InterPro" id="IPR001451">
    <property type="entry name" value="Hexapep"/>
</dbReference>
<keyword evidence="5" id="KW-0472">Membrane</keyword>